<protein>
    <submittedName>
        <fullName evidence="2">Uncharacterized protein</fullName>
    </submittedName>
</protein>
<proteinExistence type="predicted"/>
<dbReference type="AlphaFoldDB" id="A0A6H5J302"/>
<name>A0A6H5J302_9HYME</name>
<organism evidence="2 3">
    <name type="scientific">Trichogramma brassicae</name>
    <dbReference type="NCBI Taxonomy" id="86971"/>
    <lineage>
        <taxon>Eukaryota</taxon>
        <taxon>Metazoa</taxon>
        <taxon>Ecdysozoa</taxon>
        <taxon>Arthropoda</taxon>
        <taxon>Hexapoda</taxon>
        <taxon>Insecta</taxon>
        <taxon>Pterygota</taxon>
        <taxon>Neoptera</taxon>
        <taxon>Endopterygota</taxon>
        <taxon>Hymenoptera</taxon>
        <taxon>Apocrita</taxon>
        <taxon>Proctotrupomorpha</taxon>
        <taxon>Chalcidoidea</taxon>
        <taxon>Trichogrammatidae</taxon>
        <taxon>Trichogramma</taxon>
    </lineage>
</organism>
<feature type="region of interest" description="Disordered" evidence="1">
    <location>
        <begin position="1"/>
        <end position="24"/>
    </location>
</feature>
<evidence type="ECO:0000256" key="1">
    <source>
        <dbReference type="SAM" id="MobiDB-lite"/>
    </source>
</evidence>
<dbReference type="EMBL" id="CADCXV010001483">
    <property type="protein sequence ID" value="CAB0044793.1"/>
    <property type="molecule type" value="Genomic_DNA"/>
</dbReference>
<keyword evidence="3" id="KW-1185">Reference proteome</keyword>
<sequence>MIGSHAGARKKKREPKGQRSTRRCGIRMDGWKLSGIARKRREQRCFCTSTAAVAATTAAATLPLRYCIVQSRSERSTSSILISPRE</sequence>
<gene>
    <name evidence="2" type="ORF">TBRA_LOCUS16381</name>
</gene>
<feature type="compositionally biased region" description="Basic residues" evidence="1">
    <location>
        <begin position="7"/>
        <end position="24"/>
    </location>
</feature>
<accession>A0A6H5J302</accession>
<evidence type="ECO:0000313" key="2">
    <source>
        <dbReference type="EMBL" id="CAB0044793.1"/>
    </source>
</evidence>
<dbReference type="Proteomes" id="UP000479190">
    <property type="component" value="Unassembled WGS sequence"/>
</dbReference>
<evidence type="ECO:0000313" key="3">
    <source>
        <dbReference type="Proteomes" id="UP000479190"/>
    </source>
</evidence>
<reference evidence="2 3" key="1">
    <citation type="submission" date="2020-02" db="EMBL/GenBank/DDBJ databases">
        <authorList>
            <person name="Ferguson B K."/>
        </authorList>
    </citation>
    <scope>NUCLEOTIDE SEQUENCE [LARGE SCALE GENOMIC DNA]</scope>
</reference>
<feature type="non-terminal residue" evidence="2">
    <location>
        <position position="86"/>
    </location>
</feature>